<evidence type="ECO:0000313" key="1">
    <source>
        <dbReference type="EMBL" id="GIQ88175.1"/>
    </source>
</evidence>
<comment type="caution">
    <text evidence="1">The sequence shown here is derived from an EMBL/GenBank/DDBJ whole genome shotgun (WGS) entry which is preliminary data.</text>
</comment>
<evidence type="ECO:0008006" key="3">
    <source>
        <dbReference type="Google" id="ProtNLM"/>
    </source>
</evidence>
<protein>
    <recommendedName>
        <fullName evidence="3">Sortilin N-terminal domain-containing protein</fullName>
    </recommendedName>
</protein>
<organism evidence="1 2">
    <name type="scientific">Kipferlia bialata</name>
    <dbReference type="NCBI Taxonomy" id="797122"/>
    <lineage>
        <taxon>Eukaryota</taxon>
        <taxon>Metamonada</taxon>
        <taxon>Carpediemonas-like organisms</taxon>
        <taxon>Kipferlia</taxon>
    </lineage>
</organism>
<feature type="non-terminal residue" evidence="1">
    <location>
        <position position="1"/>
    </location>
</feature>
<dbReference type="InterPro" id="IPR015943">
    <property type="entry name" value="WD40/YVTN_repeat-like_dom_sf"/>
</dbReference>
<dbReference type="AlphaFoldDB" id="A0A9K3D4B4"/>
<keyword evidence="2" id="KW-1185">Reference proteome</keyword>
<proteinExistence type="predicted"/>
<sequence>VPVTVHSSTVFTYPNAGPDSPTTHDTKGKMFTAAHPKMFRSADYGDTWTQVLECNVFSYLTYIREITHIGDGVVLAYAAGNENEINDRALRYYKSTDYGVTWTVLPNQFSSEYGPLNSVYEVVIVDDREHDYYSILAGTQPDSAILFSRI</sequence>
<dbReference type="InterPro" id="IPR036278">
    <property type="entry name" value="Sialidase_sf"/>
</dbReference>
<accession>A0A9K3D4B4</accession>
<dbReference type="SUPFAM" id="SSF50939">
    <property type="entry name" value="Sialidases"/>
    <property type="match status" value="1"/>
</dbReference>
<dbReference type="Gene3D" id="2.130.10.10">
    <property type="entry name" value="YVTN repeat-like/Quinoprotein amine dehydrogenase"/>
    <property type="match status" value="1"/>
</dbReference>
<name>A0A9K3D4B4_9EUKA</name>
<gene>
    <name evidence="1" type="ORF">KIPB_010365</name>
</gene>
<dbReference type="Proteomes" id="UP000265618">
    <property type="component" value="Unassembled WGS sequence"/>
</dbReference>
<dbReference type="EMBL" id="BDIP01003833">
    <property type="protein sequence ID" value="GIQ88175.1"/>
    <property type="molecule type" value="Genomic_DNA"/>
</dbReference>
<evidence type="ECO:0000313" key="2">
    <source>
        <dbReference type="Proteomes" id="UP000265618"/>
    </source>
</evidence>
<reference evidence="1 2" key="1">
    <citation type="journal article" date="2018" name="PLoS ONE">
        <title>The draft genome of Kipferlia bialata reveals reductive genome evolution in fornicate parasites.</title>
        <authorList>
            <person name="Tanifuji G."/>
            <person name="Takabayashi S."/>
            <person name="Kume K."/>
            <person name="Takagi M."/>
            <person name="Nakayama T."/>
            <person name="Kamikawa R."/>
            <person name="Inagaki Y."/>
            <person name="Hashimoto T."/>
        </authorList>
    </citation>
    <scope>NUCLEOTIDE SEQUENCE [LARGE SCALE GENOMIC DNA]</scope>
    <source>
        <strain evidence="1">NY0173</strain>
    </source>
</reference>